<organism evidence="2 3">
    <name type="scientific">Pleurodeles waltl</name>
    <name type="common">Iberian ribbed newt</name>
    <dbReference type="NCBI Taxonomy" id="8319"/>
    <lineage>
        <taxon>Eukaryota</taxon>
        <taxon>Metazoa</taxon>
        <taxon>Chordata</taxon>
        <taxon>Craniata</taxon>
        <taxon>Vertebrata</taxon>
        <taxon>Euteleostomi</taxon>
        <taxon>Amphibia</taxon>
        <taxon>Batrachia</taxon>
        <taxon>Caudata</taxon>
        <taxon>Salamandroidea</taxon>
        <taxon>Salamandridae</taxon>
        <taxon>Pleurodelinae</taxon>
        <taxon>Pleurodeles</taxon>
    </lineage>
</organism>
<comment type="caution">
    <text evidence="2">The sequence shown here is derived from an EMBL/GenBank/DDBJ whole genome shotgun (WGS) entry which is preliminary data.</text>
</comment>
<feature type="compositionally biased region" description="Basic and acidic residues" evidence="1">
    <location>
        <begin position="34"/>
        <end position="46"/>
    </location>
</feature>
<evidence type="ECO:0000313" key="2">
    <source>
        <dbReference type="EMBL" id="KAJ1207708.1"/>
    </source>
</evidence>
<accession>A0AAV7W159</accession>
<name>A0AAV7W159_PLEWA</name>
<evidence type="ECO:0000256" key="1">
    <source>
        <dbReference type="SAM" id="MobiDB-lite"/>
    </source>
</evidence>
<dbReference type="AlphaFoldDB" id="A0AAV7W159"/>
<feature type="region of interest" description="Disordered" evidence="1">
    <location>
        <begin position="1"/>
        <end position="97"/>
    </location>
</feature>
<reference evidence="2" key="1">
    <citation type="journal article" date="2022" name="bioRxiv">
        <title>Sequencing and chromosome-scale assembly of the giantPleurodeles waltlgenome.</title>
        <authorList>
            <person name="Brown T."/>
            <person name="Elewa A."/>
            <person name="Iarovenko S."/>
            <person name="Subramanian E."/>
            <person name="Araus A.J."/>
            <person name="Petzold A."/>
            <person name="Susuki M."/>
            <person name="Suzuki K.-i.T."/>
            <person name="Hayashi T."/>
            <person name="Toyoda A."/>
            <person name="Oliveira C."/>
            <person name="Osipova E."/>
            <person name="Leigh N.D."/>
            <person name="Simon A."/>
            <person name="Yun M.H."/>
        </authorList>
    </citation>
    <scope>NUCLEOTIDE SEQUENCE</scope>
    <source>
        <strain evidence="2">20211129_DDA</strain>
        <tissue evidence="2">Liver</tissue>
    </source>
</reference>
<proteinExistence type="predicted"/>
<evidence type="ECO:0000313" key="3">
    <source>
        <dbReference type="Proteomes" id="UP001066276"/>
    </source>
</evidence>
<protein>
    <submittedName>
        <fullName evidence="2">Uncharacterized protein</fullName>
    </submittedName>
</protein>
<dbReference type="EMBL" id="JANPWB010000002">
    <property type="protein sequence ID" value="KAJ1207708.1"/>
    <property type="molecule type" value="Genomic_DNA"/>
</dbReference>
<gene>
    <name evidence="2" type="ORF">NDU88_003098</name>
</gene>
<keyword evidence="3" id="KW-1185">Reference proteome</keyword>
<dbReference type="Proteomes" id="UP001066276">
    <property type="component" value="Chromosome 1_2"/>
</dbReference>
<sequence>MPNLAGRPKCVIQSGNKAPSALPSRQPINPGFHWDPRADLPTDRAPRSSHLLGAPRGRQPSFNLPRLPRAERGAPVTTSRRSAKIEAASAMQPRGGR</sequence>